<proteinExistence type="predicted"/>
<keyword evidence="2 5" id="KW-0812">Transmembrane</keyword>
<gene>
    <name evidence="6" type="ORF">GCWU000321_01162</name>
</gene>
<dbReference type="InterPro" id="IPR007300">
    <property type="entry name" value="CidB/LrgB"/>
</dbReference>
<dbReference type="OrthoDB" id="9811701at2"/>
<dbReference type="Pfam" id="PF04172">
    <property type="entry name" value="LrgB"/>
    <property type="match status" value="1"/>
</dbReference>
<name>C9LNN9_9FIRM</name>
<accession>C9LNN9</accession>
<dbReference type="HOGENOM" id="CLU_3308619_0_0_9"/>
<evidence type="ECO:0000313" key="7">
    <source>
        <dbReference type="Proteomes" id="UP000004736"/>
    </source>
</evidence>
<protein>
    <submittedName>
        <fullName evidence="6">Uncharacterized protein</fullName>
    </submittedName>
</protein>
<sequence length="39" mass="4032">MGTARAMEMGPVEGAMSSLSICVAGIMTVAGASLFSYFW</sequence>
<evidence type="ECO:0000256" key="4">
    <source>
        <dbReference type="ARBA" id="ARBA00023136"/>
    </source>
</evidence>
<evidence type="ECO:0000313" key="6">
    <source>
        <dbReference type="EMBL" id="EEW97175.1"/>
    </source>
</evidence>
<comment type="subcellular location">
    <subcellularLocation>
        <location evidence="1">Membrane</location>
        <topology evidence="1">Multi-pass membrane protein</topology>
    </subcellularLocation>
</comment>
<reference evidence="6" key="1">
    <citation type="submission" date="2009-09" db="EMBL/GenBank/DDBJ databases">
        <authorList>
            <person name="Weinstock G."/>
            <person name="Sodergren E."/>
            <person name="Clifton S."/>
            <person name="Fulton L."/>
            <person name="Fulton B."/>
            <person name="Courtney L."/>
            <person name="Fronick C."/>
            <person name="Harrison M."/>
            <person name="Strong C."/>
            <person name="Farmer C."/>
            <person name="Delahaunty K."/>
            <person name="Markovic C."/>
            <person name="Hall O."/>
            <person name="Minx P."/>
            <person name="Tomlinson C."/>
            <person name="Mitreva M."/>
            <person name="Nelson J."/>
            <person name="Hou S."/>
            <person name="Wollam A."/>
            <person name="Pepin K.H."/>
            <person name="Johnson M."/>
            <person name="Bhonagiri V."/>
            <person name="Nash W.E."/>
            <person name="Warren W."/>
            <person name="Chinwalla A."/>
            <person name="Mardis E.R."/>
            <person name="Wilson R.K."/>
        </authorList>
    </citation>
    <scope>NUCLEOTIDE SEQUENCE [LARGE SCALE GENOMIC DNA]</scope>
    <source>
        <strain evidence="6">DSM 15470</strain>
    </source>
</reference>
<keyword evidence="7" id="KW-1185">Reference proteome</keyword>
<dbReference type="STRING" id="592028.GCWU000321_01162"/>
<dbReference type="Proteomes" id="UP000004736">
    <property type="component" value="Unassembled WGS sequence"/>
</dbReference>
<dbReference type="EMBL" id="ACIM02000001">
    <property type="protein sequence ID" value="EEW97175.1"/>
    <property type="molecule type" value="Genomic_DNA"/>
</dbReference>
<keyword evidence="4 5" id="KW-0472">Membrane</keyword>
<evidence type="ECO:0000256" key="2">
    <source>
        <dbReference type="ARBA" id="ARBA00022692"/>
    </source>
</evidence>
<organism evidence="6 7">
    <name type="scientific">Dialister invisus DSM 15470</name>
    <dbReference type="NCBI Taxonomy" id="592028"/>
    <lineage>
        <taxon>Bacteria</taxon>
        <taxon>Bacillati</taxon>
        <taxon>Bacillota</taxon>
        <taxon>Negativicutes</taxon>
        <taxon>Veillonellales</taxon>
        <taxon>Veillonellaceae</taxon>
        <taxon>Dialister</taxon>
    </lineage>
</organism>
<evidence type="ECO:0000256" key="5">
    <source>
        <dbReference type="SAM" id="Phobius"/>
    </source>
</evidence>
<evidence type="ECO:0000256" key="1">
    <source>
        <dbReference type="ARBA" id="ARBA00004141"/>
    </source>
</evidence>
<dbReference type="AlphaFoldDB" id="C9LNN9"/>
<dbReference type="GO" id="GO:0016020">
    <property type="term" value="C:membrane"/>
    <property type="evidence" value="ECO:0007669"/>
    <property type="project" value="UniProtKB-SubCell"/>
</dbReference>
<keyword evidence="3 5" id="KW-1133">Transmembrane helix</keyword>
<feature type="transmembrane region" description="Helical" evidence="5">
    <location>
        <begin position="15"/>
        <end position="38"/>
    </location>
</feature>
<evidence type="ECO:0000256" key="3">
    <source>
        <dbReference type="ARBA" id="ARBA00022989"/>
    </source>
</evidence>
<comment type="caution">
    <text evidence="6">The sequence shown here is derived from an EMBL/GenBank/DDBJ whole genome shotgun (WGS) entry which is preliminary data.</text>
</comment>